<evidence type="ECO:0000313" key="6">
    <source>
        <dbReference type="EMBL" id="GJJ14778.1"/>
    </source>
</evidence>
<feature type="transmembrane region" description="Helical" evidence="5">
    <location>
        <begin position="146"/>
        <end position="171"/>
    </location>
</feature>
<dbReference type="PANTHER" id="PTHR23501:SF195">
    <property type="entry name" value="PEP5"/>
    <property type="match status" value="1"/>
</dbReference>
<evidence type="ECO:0000256" key="2">
    <source>
        <dbReference type="ARBA" id="ARBA00022692"/>
    </source>
</evidence>
<evidence type="ECO:0000256" key="1">
    <source>
        <dbReference type="ARBA" id="ARBA00004141"/>
    </source>
</evidence>
<keyword evidence="2 5" id="KW-0812">Transmembrane</keyword>
<accession>A0AAV5AMP1</accession>
<evidence type="ECO:0000256" key="5">
    <source>
        <dbReference type="SAM" id="Phobius"/>
    </source>
</evidence>
<keyword evidence="4 5" id="KW-0472">Membrane</keyword>
<evidence type="ECO:0000256" key="3">
    <source>
        <dbReference type="ARBA" id="ARBA00022989"/>
    </source>
</evidence>
<dbReference type="Proteomes" id="UP001050691">
    <property type="component" value="Unassembled WGS sequence"/>
</dbReference>
<feature type="transmembrane region" description="Helical" evidence="5">
    <location>
        <begin position="49"/>
        <end position="74"/>
    </location>
</feature>
<protein>
    <recommendedName>
        <fullName evidence="8">Major facilitator superfamily (MFS) profile domain-containing protein</fullName>
    </recommendedName>
</protein>
<dbReference type="Gene3D" id="1.20.1250.20">
    <property type="entry name" value="MFS general substrate transporter like domains"/>
    <property type="match status" value="1"/>
</dbReference>
<dbReference type="AlphaFoldDB" id="A0AAV5AMP1"/>
<comment type="subcellular location">
    <subcellularLocation>
        <location evidence="1">Membrane</location>
        <topology evidence="1">Multi-pass membrane protein</topology>
    </subcellularLocation>
</comment>
<feature type="transmembrane region" description="Helical" evidence="5">
    <location>
        <begin position="86"/>
        <end position="106"/>
    </location>
</feature>
<feature type="transmembrane region" description="Helical" evidence="5">
    <location>
        <begin position="268"/>
        <end position="288"/>
    </location>
</feature>
<dbReference type="EMBL" id="BPWL01000010">
    <property type="protein sequence ID" value="GJJ14778.1"/>
    <property type="molecule type" value="Genomic_DNA"/>
</dbReference>
<evidence type="ECO:0000313" key="7">
    <source>
        <dbReference type="Proteomes" id="UP001050691"/>
    </source>
</evidence>
<dbReference type="GO" id="GO:0022857">
    <property type="term" value="F:transmembrane transporter activity"/>
    <property type="evidence" value="ECO:0007669"/>
    <property type="project" value="TreeGrafter"/>
</dbReference>
<proteinExistence type="predicted"/>
<comment type="caution">
    <text evidence="6">The sequence shown here is derived from an EMBL/GenBank/DDBJ whole genome shotgun (WGS) entry which is preliminary data.</text>
</comment>
<sequence>MRFDSIPHYFSEKSPTQHTLAHIPDGSTEELSHNIALPRETTRFSLRSFGVVLASCLAYFSNQYSISVIAIHLYAIGEVFNDYKQVVWFVNGASLSVLLLGPIIAVEQRPSYYATVKTRKWFILSGLMAGMAGQLIAGLAQGMHILIIGQALVGITLATQPLLVTIPAELLPQSNRRLAQMLSNIAGGLSKRQDSGEFAGPLSAVCSRYFIAILQTNSLAGDIFAWQWIFRLAVIFYGSTFILLAIMYQARPLDICVEARQTKPSFDWAGTFLVSAAIILLVTGTSIGTE</sequence>
<dbReference type="SUPFAM" id="SSF103473">
    <property type="entry name" value="MFS general substrate transporter"/>
    <property type="match status" value="1"/>
</dbReference>
<evidence type="ECO:0000256" key="4">
    <source>
        <dbReference type="ARBA" id="ARBA00023136"/>
    </source>
</evidence>
<gene>
    <name evidence="6" type="ORF">Clacol_009046</name>
</gene>
<dbReference type="InterPro" id="IPR036259">
    <property type="entry name" value="MFS_trans_sf"/>
</dbReference>
<dbReference type="PANTHER" id="PTHR23501">
    <property type="entry name" value="MAJOR FACILITATOR SUPERFAMILY"/>
    <property type="match status" value="1"/>
</dbReference>
<dbReference type="GO" id="GO:0005886">
    <property type="term" value="C:plasma membrane"/>
    <property type="evidence" value="ECO:0007669"/>
    <property type="project" value="TreeGrafter"/>
</dbReference>
<reference evidence="6" key="1">
    <citation type="submission" date="2021-10" db="EMBL/GenBank/DDBJ databases">
        <title>De novo Genome Assembly of Clathrus columnatus (Basidiomycota, Fungi) Using Illumina and Nanopore Sequence Data.</title>
        <authorList>
            <person name="Ogiso-Tanaka E."/>
            <person name="Itagaki H."/>
            <person name="Hosoya T."/>
            <person name="Hosaka K."/>
        </authorList>
    </citation>
    <scope>NUCLEOTIDE SEQUENCE</scope>
    <source>
        <strain evidence="6">MO-923</strain>
    </source>
</reference>
<feature type="transmembrane region" description="Helical" evidence="5">
    <location>
        <begin position="121"/>
        <end position="140"/>
    </location>
</feature>
<name>A0AAV5AMP1_9AGAM</name>
<keyword evidence="7" id="KW-1185">Reference proteome</keyword>
<feature type="transmembrane region" description="Helical" evidence="5">
    <location>
        <begin position="228"/>
        <end position="248"/>
    </location>
</feature>
<keyword evidence="3 5" id="KW-1133">Transmembrane helix</keyword>
<evidence type="ECO:0008006" key="8">
    <source>
        <dbReference type="Google" id="ProtNLM"/>
    </source>
</evidence>
<organism evidence="6 7">
    <name type="scientific">Clathrus columnatus</name>
    <dbReference type="NCBI Taxonomy" id="1419009"/>
    <lineage>
        <taxon>Eukaryota</taxon>
        <taxon>Fungi</taxon>
        <taxon>Dikarya</taxon>
        <taxon>Basidiomycota</taxon>
        <taxon>Agaricomycotina</taxon>
        <taxon>Agaricomycetes</taxon>
        <taxon>Phallomycetidae</taxon>
        <taxon>Phallales</taxon>
        <taxon>Clathraceae</taxon>
        <taxon>Clathrus</taxon>
    </lineage>
</organism>